<dbReference type="AlphaFoldDB" id="A0A6C0F807"/>
<evidence type="ECO:0000313" key="1">
    <source>
        <dbReference type="EMBL" id="QHT37342.1"/>
    </source>
</evidence>
<reference evidence="1" key="1">
    <citation type="journal article" date="2020" name="Nature">
        <title>Giant virus diversity and host interactions through global metagenomics.</title>
        <authorList>
            <person name="Schulz F."/>
            <person name="Roux S."/>
            <person name="Paez-Espino D."/>
            <person name="Jungbluth S."/>
            <person name="Walsh D.A."/>
            <person name="Denef V.J."/>
            <person name="McMahon K.D."/>
            <person name="Konstantinidis K.T."/>
            <person name="Eloe-Fadrosh E.A."/>
            <person name="Kyrpides N.C."/>
            <person name="Woyke T."/>
        </authorList>
    </citation>
    <scope>NUCLEOTIDE SEQUENCE</scope>
    <source>
        <strain evidence="1">GVMAG-S-ERX555967-131</strain>
    </source>
</reference>
<organism evidence="1">
    <name type="scientific">viral metagenome</name>
    <dbReference type="NCBI Taxonomy" id="1070528"/>
    <lineage>
        <taxon>unclassified sequences</taxon>
        <taxon>metagenomes</taxon>
        <taxon>organismal metagenomes</taxon>
    </lineage>
</organism>
<name>A0A6C0F807_9ZZZZ</name>
<proteinExistence type="predicted"/>
<dbReference type="EMBL" id="MN738792">
    <property type="protein sequence ID" value="QHT37342.1"/>
    <property type="molecule type" value="Genomic_DNA"/>
</dbReference>
<sequence length="121" mass="13630">MSLLCDAFDSVDSICVNTGEVIVSKKYLSTSFVNTCSVLVFQYGDMKFMAHIDAINPNMETIINLKLKSIDFDKIRTIFIWKGTKCVDNCPSFNLAKKVLAKIGGNKEIVYLKSDHEIIRI</sequence>
<accession>A0A6C0F807</accession>
<protein>
    <submittedName>
        <fullName evidence="1">Uncharacterized protein</fullName>
    </submittedName>
</protein>